<keyword evidence="5 9" id="KW-0540">Nuclease</keyword>
<protein>
    <recommendedName>
        <fullName evidence="9">Ribonuclease 3</fullName>
        <ecNumber evidence="9">3.1.26.3</ecNumber>
    </recommendedName>
    <alternativeName>
        <fullName evidence="9">Ribonuclease III</fullName>
        <shortName evidence="9">RNase III</shortName>
    </alternativeName>
</protein>
<dbReference type="Gene3D" id="1.10.1520.10">
    <property type="entry name" value="Ribonuclease III domain"/>
    <property type="match status" value="1"/>
</dbReference>
<dbReference type="CDD" id="cd00593">
    <property type="entry name" value="RIBOc"/>
    <property type="match status" value="1"/>
</dbReference>
<gene>
    <name evidence="9 13" type="primary">rnc</name>
    <name evidence="13" type="ORF">IDM49_05030</name>
</gene>
<dbReference type="KEGG" id="rter:IDM49_05030"/>
<evidence type="ECO:0000256" key="2">
    <source>
        <dbReference type="ARBA" id="ARBA00010183"/>
    </source>
</evidence>
<dbReference type="PANTHER" id="PTHR11207:SF0">
    <property type="entry name" value="RIBONUCLEASE 3"/>
    <property type="match status" value="1"/>
</dbReference>
<keyword evidence="9" id="KW-0819">tRNA processing</keyword>
<feature type="active site" evidence="9">
    <location>
        <position position="121"/>
    </location>
</feature>
<dbReference type="SMART" id="SM00535">
    <property type="entry name" value="RIBOc"/>
    <property type="match status" value="1"/>
</dbReference>
<comment type="catalytic activity">
    <reaction evidence="1 9">
        <text>Endonucleolytic cleavage to 5'-phosphomonoester.</text>
        <dbReference type="EC" id="3.1.26.3"/>
    </reaction>
</comment>
<dbReference type="SUPFAM" id="SSF69065">
    <property type="entry name" value="RNase III domain-like"/>
    <property type="match status" value="1"/>
</dbReference>
<evidence type="ECO:0000256" key="8">
    <source>
        <dbReference type="ARBA" id="ARBA00022884"/>
    </source>
</evidence>
<dbReference type="SMART" id="SM00358">
    <property type="entry name" value="DSRM"/>
    <property type="match status" value="1"/>
</dbReference>
<feature type="domain" description="DRBM" evidence="11">
    <location>
        <begin position="159"/>
        <end position="229"/>
    </location>
</feature>
<comment type="cofactor">
    <cofactor evidence="9">
        <name>Mg(2+)</name>
        <dbReference type="ChEBI" id="CHEBI:18420"/>
    </cofactor>
</comment>
<evidence type="ECO:0000256" key="5">
    <source>
        <dbReference type="ARBA" id="ARBA00022722"/>
    </source>
</evidence>
<keyword evidence="7 9" id="KW-0378">Hydrolase</keyword>
<keyword evidence="4 9" id="KW-0507">mRNA processing</keyword>
<evidence type="ECO:0000313" key="13">
    <source>
        <dbReference type="EMBL" id="QNV38620.1"/>
    </source>
</evidence>
<evidence type="ECO:0000256" key="7">
    <source>
        <dbReference type="ARBA" id="ARBA00022801"/>
    </source>
</evidence>
<keyword evidence="3 9" id="KW-0698">rRNA processing</keyword>
<feature type="active site" evidence="9">
    <location>
        <position position="49"/>
    </location>
</feature>
<keyword evidence="9" id="KW-0460">Magnesium</keyword>
<dbReference type="GO" id="GO:0005737">
    <property type="term" value="C:cytoplasm"/>
    <property type="evidence" value="ECO:0007669"/>
    <property type="project" value="UniProtKB-SubCell"/>
</dbReference>
<dbReference type="InterPro" id="IPR000999">
    <property type="entry name" value="RNase_III_dom"/>
</dbReference>
<feature type="binding site" evidence="9">
    <location>
        <position position="45"/>
    </location>
    <ligand>
        <name>Mg(2+)</name>
        <dbReference type="ChEBI" id="CHEBI:18420"/>
    </ligand>
</feature>
<sequence>MTDSNNRAFLKRLGVYIDTETFVLALTHRSYSFENGEIPHNERLEFLGDSVLSLAVAEELYRRFPAVPERELVSRHHAVVSTRTLAQIARSLELGPHIRLGKGEKRSGGADKDSILADTLEAIFGAVYMSAGREPARELVLRLTGDLLDDEYVLGAGADWKTKVQELAASLSKGEPSYRITGVGPDHARRYTAVLVIDGEDIVASGGESTNKKEAEREAAHRGYKILTQD</sequence>
<dbReference type="GO" id="GO:0003725">
    <property type="term" value="F:double-stranded RNA binding"/>
    <property type="evidence" value="ECO:0007669"/>
    <property type="project" value="TreeGrafter"/>
</dbReference>
<evidence type="ECO:0000259" key="11">
    <source>
        <dbReference type="PROSITE" id="PS50137"/>
    </source>
</evidence>
<keyword evidence="14" id="KW-1185">Reference proteome</keyword>
<dbReference type="GO" id="GO:0019843">
    <property type="term" value="F:rRNA binding"/>
    <property type="evidence" value="ECO:0007669"/>
    <property type="project" value="UniProtKB-KW"/>
</dbReference>
<feature type="region of interest" description="Disordered" evidence="10">
    <location>
        <begin position="206"/>
        <end position="230"/>
    </location>
</feature>
<evidence type="ECO:0000256" key="3">
    <source>
        <dbReference type="ARBA" id="ARBA00022552"/>
    </source>
</evidence>
<dbReference type="CDD" id="cd10845">
    <property type="entry name" value="DSRM_RNAse_III_family"/>
    <property type="match status" value="1"/>
</dbReference>
<dbReference type="Gene3D" id="3.30.160.20">
    <property type="match status" value="1"/>
</dbReference>
<dbReference type="InterPro" id="IPR011907">
    <property type="entry name" value="RNase_III"/>
</dbReference>
<keyword evidence="9" id="KW-0699">rRNA-binding</keyword>
<dbReference type="SUPFAM" id="SSF54768">
    <property type="entry name" value="dsRNA-binding domain-like"/>
    <property type="match status" value="1"/>
</dbReference>
<dbReference type="GO" id="GO:0006397">
    <property type="term" value="P:mRNA processing"/>
    <property type="evidence" value="ECO:0007669"/>
    <property type="project" value="UniProtKB-UniRule"/>
</dbReference>
<dbReference type="GeneID" id="96623591"/>
<evidence type="ECO:0000313" key="14">
    <source>
        <dbReference type="Proteomes" id="UP000516404"/>
    </source>
</evidence>
<comment type="similarity">
    <text evidence="2">Belongs to the ribonuclease III family.</text>
</comment>
<evidence type="ECO:0000256" key="6">
    <source>
        <dbReference type="ARBA" id="ARBA00022759"/>
    </source>
</evidence>
<accession>A0A7H2BG24</accession>
<feature type="binding site" evidence="9">
    <location>
        <position position="121"/>
    </location>
    <ligand>
        <name>Mg(2+)</name>
        <dbReference type="ChEBI" id="CHEBI:18420"/>
    </ligand>
</feature>
<dbReference type="PROSITE" id="PS50137">
    <property type="entry name" value="DS_RBD"/>
    <property type="match status" value="1"/>
</dbReference>
<dbReference type="GO" id="GO:0008033">
    <property type="term" value="P:tRNA processing"/>
    <property type="evidence" value="ECO:0007669"/>
    <property type="project" value="UniProtKB-KW"/>
</dbReference>
<evidence type="ECO:0000256" key="9">
    <source>
        <dbReference type="HAMAP-Rule" id="MF_00104"/>
    </source>
</evidence>
<dbReference type="InterPro" id="IPR036389">
    <property type="entry name" value="RNase_III_sf"/>
</dbReference>
<evidence type="ECO:0000256" key="1">
    <source>
        <dbReference type="ARBA" id="ARBA00000109"/>
    </source>
</evidence>
<dbReference type="GO" id="GO:0004525">
    <property type="term" value="F:ribonuclease III activity"/>
    <property type="evidence" value="ECO:0007669"/>
    <property type="project" value="UniProtKB-UniRule"/>
</dbReference>
<dbReference type="PROSITE" id="PS50142">
    <property type="entry name" value="RNASE_3_2"/>
    <property type="match status" value="1"/>
</dbReference>
<comment type="function">
    <text evidence="9">Digests double-stranded RNA. Involved in the processing of primary rRNA transcript to yield the immediate precursors to the large and small rRNAs (23S and 16S). Processes some mRNAs, and tRNAs when they are encoded in the rRNA operon. Processes pre-crRNA and tracrRNA of type II CRISPR loci if present in the organism.</text>
</comment>
<feature type="compositionally biased region" description="Basic and acidic residues" evidence="10">
    <location>
        <begin position="210"/>
        <end position="221"/>
    </location>
</feature>
<keyword evidence="6 9" id="KW-0255">Endonuclease</keyword>
<dbReference type="InterPro" id="IPR014720">
    <property type="entry name" value="dsRBD_dom"/>
</dbReference>
<dbReference type="Proteomes" id="UP000516404">
    <property type="component" value="Chromosome"/>
</dbReference>
<keyword evidence="9" id="KW-0963">Cytoplasm</keyword>
<evidence type="ECO:0000259" key="12">
    <source>
        <dbReference type="PROSITE" id="PS50142"/>
    </source>
</evidence>
<proteinExistence type="inferred from homology"/>
<dbReference type="EMBL" id="CP061539">
    <property type="protein sequence ID" value="QNV38620.1"/>
    <property type="molecule type" value="Genomic_DNA"/>
</dbReference>
<dbReference type="GO" id="GO:0006364">
    <property type="term" value="P:rRNA processing"/>
    <property type="evidence" value="ECO:0007669"/>
    <property type="project" value="UniProtKB-UniRule"/>
</dbReference>
<comment type="subunit">
    <text evidence="9">Homodimer.</text>
</comment>
<feature type="domain" description="RNase III" evidence="12">
    <location>
        <begin position="6"/>
        <end position="132"/>
    </location>
</feature>
<feature type="binding site" evidence="9">
    <location>
        <position position="118"/>
    </location>
    <ligand>
        <name>Mg(2+)</name>
        <dbReference type="ChEBI" id="CHEBI:18420"/>
    </ligand>
</feature>
<keyword evidence="8 9" id="KW-0694">RNA-binding</keyword>
<dbReference type="EC" id="3.1.26.3" evidence="9"/>
<dbReference type="GO" id="GO:0010468">
    <property type="term" value="P:regulation of gene expression"/>
    <property type="evidence" value="ECO:0007669"/>
    <property type="project" value="TreeGrafter"/>
</dbReference>
<dbReference type="HAMAP" id="MF_00104">
    <property type="entry name" value="RNase_III"/>
    <property type="match status" value="1"/>
</dbReference>
<dbReference type="Pfam" id="PF14622">
    <property type="entry name" value="Ribonucleas_3_3"/>
    <property type="match status" value="1"/>
</dbReference>
<dbReference type="PROSITE" id="PS00517">
    <property type="entry name" value="RNASE_3_1"/>
    <property type="match status" value="1"/>
</dbReference>
<reference evidence="13 14" key="1">
    <citation type="submission" date="2020-09" db="EMBL/GenBank/DDBJ databases">
        <title>Investigation of environmental microbes.</title>
        <authorList>
            <person name="Ou Y."/>
            <person name="Kang Q."/>
        </authorList>
    </citation>
    <scope>NUCLEOTIDE SEQUENCE [LARGE SCALE GENOMIC DNA]</scope>
    <source>
        <strain evidence="13 14">KJZ-14</strain>
    </source>
</reference>
<dbReference type="GO" id="GO:0046872">
    <property type="term" value="F:metal ion binding"/>
    <property type="evidence" value="ECO:0007669"/>
    <property type="project" value="UniProtKB-KW"/>
</dbReference>
<evidence type="ECO:0000256" key="4">
    <source>
        <dbReference type="ARBA" id="ARBA00022664"/>
    </source>
</evidence>
<dbReference type="Pfam" id="PF00035">
    <property type="entry name" value="dsrm"/>
    <property type="match status" value="1"/>
</dbReference>
<name>A0A7H2BG24_9MICC</name>
<dbReference type="RefSeq" id="WP_168613644.1">
    <property type="nucleotide sequence ID" value="NZ_BAAAOX010000010.1"/>
</dbReference>
<comment type="subcellular location">
    <subcellularLocation>
        <location evidence="9">Cytoplasm</location>
    </subcellularLocation>
</comment>
<evidence type="ECO:0000256" key="10">
    <source>
        <dbReference type="SAM" id="MobiDB-lite"/>
    </source>
</evidence>
<keyword evidence="9" id="KW-0479">Metal-binding</keyword>
<dbReference type="FunFam" id="1.10.1520.10:FF:000001">
    <property type="entry name" value="Ribonuclease 3"/>
    <property type="match status" value="1"/>
</dbReference>
<dbReference type="AlphaFoldDB" id="A0A7H2BG24"/>
<dbReference type="PANTHER" id="PTHR11207">
    <property type="entry name" value="RIBONUCLEASE III"/>
    <property type="match status" value="1"/>
</dbReference>
<dbReference type="NCBIfam" id="TIGR02191">
    <property type="entry name" value="RNaseIII"/>
    <property type="match status" value="1"/>
</dbReference>
<organism evidence="13 14">
    <name type="scientific">Rothia terrae</name>
    <dbReference type="NCBI Taxonomy" id="396015"/>
    <lineage>
        <taxon>Bacteria</taxon>
        <taxon>Bacillati</taxon>
        <taxon>Actinomycetota</taxon>
        <taxon>Actinomycetes</taxon>
        <taxon>Micrococcales</taxon>
        <taxon>Micrococcaceae</taxon>
        <taxon>Rothia</taxon>
    </lineage>
</organism>